<dbReference type="SUPFAM" id="SSF46689">
    <property type="entry name" value="Homeodomain-like"/>
    <property type="match status" value="1"/>
</dbReference>
<dbReference type="InterPro" id="IPR050109">
    <property type="entry name" value="HTH-type_TetR-like_transc_reg"/>
</dbReference>
<keyword evidence="3" id="KW-0804">Transcription</keyword>
<dbReference type="EMBL" id="FQZK01000013">
    <property type="protein sequence ID" value="SHK09600.1"/>
    <property type="molecule type" value="Genomic_DNA"/>
</dbReference>
<evidence type="ECO:0000313" key="8">
    <source>
        <dbReference type="Proteomes" id="UP000184452"/>
    </source>
</evidence>
<evidence type="ECO:0000313" key="7">
    <source>
        <dbReference type="EMBL" id="SHK09600.1"/>
    </source>
</evidence>
<dbReference type="Proteomes" id="UP000184452">
    <property type="component" value="Unassembled WGS sequence"/>
</dbReference>
<feature type="domain" description="HTH tetR-type" evidence="6">
    <location>
        <begin position="8"/>
        <end position="68"/>
    </location>
</feature>
<dbReference type="InterPro" id="IPR025996">
    <property type="entry name" value="MT1864/Rv1816-like_C"/>
</dbReference>
<keyword evidence="8" id="KW-1185">Reference proteome</keyword>
<gene>
    <name evidence="7" type="ORF">SAMN05421803_113158</name>
</gene>
<dbReference type="GO" id="GO:0000976">
    <property type="term" value="F:transcription cis-regulatory region binding"/>
    <property type="evidence" value="ECO:0007669"/>
    <property type="project" value="TreeGrafter"/>
</dbReference>
<reference evidence="7 8" key="1">
    <citation type="submission" date="2016-11" db="EMBL/GenBank/DDBJ databases">
        <authorList>
            <person name="Jaros S."/>
            <person name="Januszkiewicz K."/>
            <person name="Wedrychowicz H."/>
        </authorList>
    </citation>
    <scope>NUCLEOTIDE SEQUENCE [LARGE SCALE GENOMIC DNA]</scope>
    <source>
        <strain evidence="7 8">CGMCC 4.5723</strain>
    </source>
</reference>
<feature type="compositionally biased region" description="Polar residues" evidence="5">
    <location>
        <begin position="237"/>
        <end position="246"/>
    </location>
</feature>
<keyword evidence="1" id="KW-0805">Transcription regulation</keyword>
<protein>
    <submittedName>
        <fullName evidence="7">DNA-binding transcriptional regulator, AcrR family</fullName>
    </submittedName>
</protein>
<dbReference type="PROSITE" id="PS50977">
    <property type="entry name" value="HTH_TETR_2"/>
    <property type="match status" value="1"/>
</dbReference>
<dbReference type="Pfam" id="PF13305">
    <property type="entry name" value="TetR_C_33"/>
    <property type="match status" value="1"/>
</dbReference>
<evidence type="ECO:0000259" key="6">
    <source>
        <dbReference type="PROSITE" id="PS50977"/>
    </source>
</evidence>
<dbReference type="SUPFAM" id="SSF48498">
    <property type="entry name" value="Tetracyclin repressor-like, C-terminal domain"/>
    <property type="match status" value="1"/>
</dbReference>
<dbReference type="OrthoDB" id="4709966at2"/>
<keyword evidence="2 4" id="KW-0238">DNA-binding</keyword>
<dbReference type="InterPro" id="IPR001647">
    <property type="entry name" value="HTH_TetR"/>
</dbReference>
<dbReference type="InterPro" id="IPR009057">
    <property type="entry name" value="Homeodomain-like_sf"/>
</dbReference>
<dbReference type="AlphaFoldDB" id="A0A1M6PNV4"/>
<name>A0A1M6PNV4_9ACTN</name>
<dbReference type="GO" id="GO:0003700">
    <property type="term" value="F:DNA-binding transcription factor activity"/>
    <property type="evidence" value="ECO:0007669"/>
    <property type="project" value="TreeGrafter"/>
</dbReference>
<dbReference type="InterPro" id="IPR036271">
    <property type="entry name" value="Tet_transcr_reg_TetR-rel_C_sf"/>
</dbReference>
<evidence type="ECO:0000256" key="1">
    <source>
        <dbReference type="ARBA" id="ARBA00023015"/>
    </source>
</evidence>
<dbReference type="STRING" id="758803.SAMN05421803_113158"/>
<dbReference type="Gene3D" id="1.10.357.10">
    <property type="entry name" value="Tetracycline Repressor, domain 2"/>
    <property type="match status" value="1"/>
</dbReference>
<organism evidence="7 8">
    <name type="scientific">Nocardiopsis flavescens</name>
    <dbReference type="NCBI Taxonomy" id="758803"/>
    <lineage>
        <taxon>Bacteria</taxon>
        <taxon>Bacillati</taxon>
        <taxon>Actinomycetota</taxon>
        <taxon>Actinomycetes</taxon>
        <taxon>Streptosporangiales</taxon>
        <taxon>Nocardiopsidaceae</taxon>
        <taxon>Nocardiopsis</taxon>
    </lineage>
</organism>
<evidence type="ECO:0000256" key="5">
    <source>
        <dbReference type="SAM" id="MobiDB-lite"/>
    </source>
</evidence>
<proteinExistence type="predicted"/>
<feature type="region of interest" description="Disordered" evidence="5">
    <location>
        <begin position="198"/>
        <end position="246"/>
    </location>
</feature>
<accession>A0A1M6PNV4</accession>
<evidence type="ECO:0000256" key="4">
    <source>
        <dbReference type="PROSITE-ProRule" id="PRU00335"/>
    </source>
</evidence>
<dbReference type="PANTHER" id="PTHR30055:SF209">
    <property type="entry name" value="POSSIBLE TRANSCRIPTIONAL REGULATORY PROTEIN (PROBABLY TETR-FAMILY)"/>
    <property type="match status" value="1"/>
</dbReference>
<feature type="DNA-binding region" description="H-T-H motif" evidence="4">
    <location>
        <begin position="31"/>
        <end position="50"/>
    </location>
</feature>
<evidence type="ECO:0000256" key="2">
    <source>
        <dbReference type="ARBA" id="ARBA00023125"/>
    </source>
</evidence>
<dbReference type="RefSeq" id="WP_084737587.1">
    <property type="nucleotide sequence ID" value="NZ_FQZK01000013.1"/>
</dbReference>
<dbReference type="PANTHER" id="PTHR30055">
    <property type="entry name" value="HTH-TYPE TRANSCRIPTIONAL REGULATOR RUTR"/>
    <property type="match status" value="1"/>
</dbReference>
<evidence type="ECO:0000256" key="3">
    <source>
        <dbReference type="ARBA" id="ARBA00023163"/>
    </source>
</evidence>
<dbReference type="Pfam" id="PF00440">
    <property type="entry name" value="TetR_N"/>
    <property type="match status" value="1"/>
</dbReference>
<sequence length="246" mass="25787">MSPRRAAPRTGPSLLEAAARVLSTEGPAALTTRRLARETGCSTMAVYTNFGGMTGLVRALVHEGFARLHTRFSRVVPSPDPVADLALYGRAYRAGAVAAPHVYAVMFGSSGLAGFSLTEEDRQHGRYTLAPVVACTERCMRAGRFTSGDPVAVAHRMWTGVHGVVSLELGAYLVAPYDADDCFESVLPALMVGAGDSPERAGASVELSRARLPETVPGTEKAPSTKTRGAPSPPGTALSTSPTTME</sequence>